<evidence type="ECO:0000313" key="4">
    <source>
        <dbReference type="EMBL" id="MCW0484471.1"/>
    </source>
</evidence>
<dbReference type="InterPro" id="IPR006860">
    <property type="entry name" value="FecR"/>
</dbReference>
<dbReference type="Proteomes" id="UP001163821">
    <property type="component" value="Unassembled WGS sequence"/>
</dbReference>
<proteinExistence type="predicted"/>
<dbReference type="Pfam" id="PF16344">
    <property type="entry name" value="FecR_C"/>
    <property type="match status" value="1"/>
</dbReference>
<protein>
    <submittedName>
        <fullName evidence="4">DUF4974 domain-containing protein</fullName>
    </submittedName>
</protein>
<dbReference type="EMBL" id="JAPAAF010000038">
    <property type="protein sequence ID" value="MCW0484471.1"/>
    <property type="molecule type" value="Genomic_DNA"/>
</dbReference>
<dbReference type="InterPro" id="IPR032508">
    <property type="entry name" value="FecR_C"/>
</dbReference>
<evidence type="ECO:0000256" key="1">
    <source>
        <dbReference type="SAM" id="Phobius"/>
    </source>
</evidence>
<dbReference type="RefSeq" id="WP_282593064.1">
    <property type="nucleotide sequence ID" value="NZ_JAPAAF010000038.1"/>
</dbReference>
<keyword evidence="1" id="KW-1133">Transmembrane helix</keyword>
<reference evidence="4" key="1">
    <citation type="submission" date="2022-10" db="EMBL/GenBank/DDBJ databases">
        <title>Gaoshiqiia sediminis gen. nov., sp. nov., isolated from coastal sediment.</title>
        <authorList>
            <person name="Yu W.X."/>
            <person name="Mu D.S."/>
            <person name="Du J.Z."/>
            <person name="Liang Y.Q."/>
        </authorList>
    </citation>
    <scope>NUCLEOTIDE SEQUENCE</scope>
    <source>
        <strain evidence="4">A06</strain>
    </source>
</reference>
<evidence type="ECO:0000259" key="3">
    <source>
        <dbReference type="Pfam" id="PF16344"/>
    </source>
</evidence>
<dbReference type="PANTHER" id="PTHR30273:SF2">
    <property type="entry name" value="PROTEIN FECR"/>
    <property type="match status" value="1"/>
</dbReference>
<evidence type="ECO:0000259" key="2">
    <source>
        <dbReference type="Pfam" id="PF04773"/>
    </source>
</evidence>
<dbReference type="PIRSF" id="PIRSF018266">
    <property type="entry name" value="FecR"/>
    <property type="match status" value="1"/>
</dbReference>
<dbReference type="GO" id="GO:0016989">
    <property type="term" value="F:sigma factor antagonist activity"/>
    <property type="evidence" value="ECO:0007669"/>
    <property type="project" value="TreeGrafter"/>
</dbReference>
<gene>
    <name evidence="4" type="ORF">N2K84_17165</name>
</gene>
<organism evidence="4 5">
    <name type="scientific">Gaoshiqia sediminis</name>
    <dbReference type="NCBI Taxonomy" id="2986998"/>
    <lineage>
        <taxon>Bacteria</taxon>
        <taxon>Pseudomonadati</taxon>
        <taxon>Bacteroidota</taxon>
        <taxon>Bacteroidia</taxon>
        <taxon>Marinilabiliales</taxon>
        <taxon>Prolixibacteraceae</taxon>
        <taxon>Gaoshiqia</taxon>
    </lineage>
</organism>
<dbReference type="Gene3D" id="2.60.120.1440">
    <property type="match status" value="1"/>
</dbReference>
<dbReference type="InterPro" id="IPR012373">
    <property type="entry name" value="Ferrdict_sens_TM"/>
</dbReference>
<dbReference type="PANTHER" id="PTHR30273">
    <property type="entry name" value="PERIPLASMIC SIGNAL SENSOR AND SIGMA FACTOR ACTIVATOR FECR-RELATED"/>
    <property type="match status" value="1"/>
</dbReference>
<feature type="domain" description="Protein FecR C-terminal" evidence="3">
    <location>
        <begin position="260"/>
        <end position="321"/>
    </location>
</feature>
<name>A0AA42C9U1_9BACT</name>
<evidence type="ECO:0000313" key="5">
    <source>
        <dbReference type="Proteomes" id="UP001163821"/>
    </source>
</evidence>
<comment type="caution">
    <text evidence="4">The sequence shown here is derived from an EMBL/GenBank/DDBJ whole genome shotgun (WGS) entry which is preliminary data.</text>
</comment>
<dbReference type="Pfam" id="PF04773">
    <property type="entry name" value="FecR"/>
    <property type="match status" value="1"/>
</dbReference>
<feature type="domain" description="FecR protein" evidence="2">
    <location>
        <begin position="123"/>
        <end position="210"/>
    </location>
</feature>
<keyword evidence="1" id="KW-0472">Membrane</keyword>
<keyword evidence="1" id="KW-0812">Transmembrane</keyword>
<dbReference type="Gene3D" id="3.55.50.30">
    <property type="match status" value="1"/>
</dbReference>
<sequence length="343" mass="39605">MNSEYPSIEKLTDYLNGGLSIEESEEIRAWFDQSAERKKELDHLEIIWGLAERLNRMEQIDKQKAKKKIDSRITPAKDQWKVFIHYFQKAAAVLILPILLLGAYLFFQNGNIRLSEQEFVAAYGTRSELVLPDGSKVWLNSGSKLKYGQDFNLDNRRVFLTGEAFFEISANKSKPFDVVTGQFTVRAVGTEFNVFSYEENEFETSLEEGQTEVFLSGTNDPDDSKLKMRPGQRVVFDKHEERLVLSEVDVSQFSSWRDGKLSFKNTPVSEVITKMERWFNVDIELKDTELLNYRYTAVFENETVLQALEMLSFSSPIKYKIVPGEKRQDGTHAKSKIEISIRN</sequence>
<keyword evidence="5" id="KW-1185">Reference proteome</keyword>
<feature type="transmembrane region" description="Helical" evidence="1">
    <location>
        <begin position="86"/>
        <end position="107"/>
    </location>
</feature>
<accession>A0AA42C9U1</accession>
<dbReference type="AlphaFoldDB" id="A0AA42C9U1"/>